<keyword evidence="2" id="KW-0472">Membrane</keyword>
<evidence type="ECO:0000256" key="1">
    <source>
        <dbReference type="SAM" id="MobiDB-lite"/>
    </source>
</evidence>
<protein>
    <submittedName>
        <fullName evidence="3">Uncharacterized protein</fullName>
    </submittedName>
</protein>
<name>A0A5C8HWV6_9MICO</name>
<keyword evidence="2" id="KW-1133">Transmembrane helix</keyword>
<organism evidence="3 4">
    <name type="scientific">Microbacterium hatanonis</name>
    <dbReference type="NCBI Taxonomy" id="404366"/>
    <lineage>
        <taxon>Bacteria</taxon>
        <taxon>Bacillati</taxon>
        <taxon>Actinomycetota</taxon>
        <taxon>Actinomycetes</taxon>
        <taxon>Micrococcales</taxon>
        <taxon>Microbacteriaceae</taxon>
        <taxon>Microbacterium</taxon>
    </lineage>
</organism>
<evidence type="ECO:0000313" key="3">
    <source>
        <dbReference type="EMBL" id="TXK09605.1"/>
    </source>
</evidence>
<gene>
    <name evidence="3" type="ORF">FVP77_11880</name>
</gene>
<keyword evidence="2" id="KW-0812">Transmembrane</keyword>
<reference evidence="3 4" key="1">
    <citation type="submission" date="2019-08" db="EMBL/GenBank/DDBJ databases">
        <authorList>
            <person name="Dong K."/>
        </authorList>
    </citation>
    <scope>NUCLEOTIDE SEQUENCE [LARGE SCALE GENOMIC DNA]</scope>
    <source>
        <strain evidence="3 4">JCM14558</strain>
    </source>
</reference>
<dbReference type="AlphaFoldDB" id="A0A5C8HWV6"/>
<dbReference type="Proteomes" id="UP000321034">
    <property type="component" value="Unassembled WGS sequence"/>
</dbReference>
<proteinExistence type="predicted"/>
<dbReference type="RefSeq" id="WP_147894812.1">
    <property type="nucleotide sequence ID" value="NZ_BAAANR010000001.1"/>
</dbReference>
<keyword evidence="4" id="KW-1185">Reference proteome</keyword>
<dbReference type="EMBL" id="VRSV01000002">
    <property type="protein sequence ID" value="TXK09605.1"/>
    <property type="molecule type" value="Genomic_DNA"/>
</dbReference>
<evidence type="ECO:0000313" key="4">
    <source>
        <dbReference type="Proteomes" id="UP000321034"/>
    </source>
</evidence>
<feature type="transmembrane region" description="Helical" evidence="2">
    <location>
        <begin position="180"/>
        <end position="198"/>
    </location>
</feature>
<comment type="caution">
    <text evidence="3">The sequence shown here is derived from an EMBL/GenBank/DDBJ whole genome shotgun (WGS) entry which is preliminary data.</text>
</comment>
<feature type="transmembrane region" description="Helical" evidence="2">
    <location>
        <begin position="142"/>
        <end position="160"/>
    </location>
</feature>
<accession>A0A5C8HWV6</accession>
<dbReference type="OrthoDB" id="5185521at2"/>
<evidence type="ECO:0000256" key="2">
    <source>
        <dbReference type="SAM" id="Phobius"/>
    </source>
</evidence>
<feature type="compositionally biased region" description="Low complexity" evidence="1">
    <location>
        <begin position="320"/>
        <end position="340"/>
    </location>
</feature>
<sequence length="350" mass="37645">MSTIDITPVEADIATFAASVRRHLDDLPADEVDELVDGLPADMADQAADSGAEFALPDAAAYADELRAAAGLPPRAEPGRHPGLVERAARRSRTLTSRLRAHPAASATWDFLAAVRPAWWLFRAVVVFEAITVFGRGEWLQLDLVGVVILVASVIVSVQWGRGRWLPAAWGRGILATVNLAAWVLLPLLVFGAMTTYAQWRDYSSSAYVGSQPWTPGLAIDGERVRNVFAYDADGNPIQKVQLFDQSGRPLTTVGQTGQTDEFDWYFYGGGGPTPVGEREIGRQPVWNVFPLQEVPAEDWLTGEPAIDDAVDPTFPFPQVPAVSTSEPSASASPAPQATVYADPTASPAP</sequence>
<feature type="region of interest" description="Disordered" evidence="1">
    <location>
        <begin position="308"/>
        <end position="350"/>
    </location>
</feature>